<reference evidence="2" key="1">
    <citation type="submission" date="2022-01" db="EMBL/GenBank/DDBJ databases">
        <title>Genome-Based Taxonomic Classification of the Phylum Actinobacteria.</title>
        <authorList>
            <person name="Gao Y."/>
        </authorList>
    </citation>
    <scope>NUCLEOTIDE SEQUENCE</scope>
    <source>
        <strain evidence="2">KLBMP 8922</strain>
    </source>
</reference>
<dbReference type="Proteomes" id="UP001165378">
    <property type="component" value="Unassembled WGS sequence"/>
</dbReference>
<dbReference type="InterPro" id="IPR025109">
    <property type="entry name" value="DUF4031"/>
</dbReference>
<gene>
    <name evidence="2" type="ORF">LZ495_19630</name>
</gene>
<proteinExistence type="predicted"/>
<accession>A0AA41U199</accession>
<organism evidence="2 3">
    <name type="scientific">Yinghuangia soli</name>
    <dbReference type="NCBI Taxonomy" id="2908204"/>
    <lineage>
        <taxon>Bacteria</taxon>
        <taxon>Bacillati</taxon>
        <taxon>Actinomycetota</taxon>
        <taxon>Actinomycetes</taxon>
        <taxon>Kitasatosporales</taxon>
        <taxon>Streptomycetaceae</taxon>
        <taxon>Yinghuangia</taxon>
    </lineage>
</organism>
<name>A0AA41U199_9ACTN</name>
<dbReference type="RefSeq" id="WP_235053710.1">
    <property type="nucleotide sequence ID" value="NZ_JAKFHA010000011.1"/>
</dbReference>
<dbReference type="Pfam" id="PF13223">
    <property type="entry name" value="DUF4031"/>
    <property type="match status" value="1"/>
</dbReference>
<keyword evidence="3" id="KW-1185">Reference proteome</keyword>
<dbReference type="EMBL" id="JAKFHA010000011">
    <property type="protein sequence ID" value="MCF2529411.1"/>
    <property type="molecule type" value="Genomic_DNA"/>
</dbReference>
<dbReference type="AlphaFoldDB" id="A0AA41U199"/>
<protein>
    <submittedName>
        <fullName evidence="2">DUF4031 domain-containing protein</fullName>
    </submittedName>
</protein>
<sequence length="88" mass="9888">MTVLIDPPIWPGHGRMWSHLVSDVSYEELHTFAEALGIPPRAFDRDHYDVPSEVYDRAVALGAEPVSGKELVTRLIAAGLRRRKPPRT</sequence>
<evidence type="ECO:0000313" key="3">
    <source>
        <dbReference type="Proteomes" id="UP001165378"/>
    </source>
</evidence>
<comment type="caution">
    <text evidence="2">The sequence shown here is derived from an EMBL/GenBank/DDBJ whole genome shotgun (WGS) entry which is preliminary data.</text>
</comment>
<feature type="domain" description="DUF4031" evidence="1">
    <location>
        <begin position="3"/>
        <end position="77"/>
    </location>
</feature>
<evidence type="ECO:0000313" key="2">
    <source>
        <dbReference type="EMBL" id="MCF2529411.1"/>
    </source>
</evidence>
<evidence type="ECO:0000259" key="1">
    <source>
        <dbReference type="Pfam" id="PF13223"/>
    </source>
</evidence>